<keyword evidence="2" id="KW-1185">Reference proteome</keyword>
<evidence type="ECO:0000313" key="2">
    <source>
        <dbReference type="Proteomes" id="UP000594342"/>
    </source>
</evidence>
<dbReference type="InterPro" id="IPR019012">
    <property type="entry name" value="RNA_cap_Gua-N2-MeTrfase"/>
</dbReference>
<dbReference type="EMBL" id="UPSH01000001">
    <property type="protein sequence ID" value="VBB18012.1"/>
    <property type="molecule type" value="Genomic_DNA"/>
</dbReference>
<dbReference type="Proteomes" id="UP000594342">
    <property type="component" value="Unassembled WGS sequence"/>
</dbReference>
<dbReference type="Gene3D" id="3.40.50.150">
    <property type="entry name" value="Vaccinia Virus protein VP39"/>
    <property type="match status" value="1"/>
</dbReference>
<protein>
    <submittedName>
        <fullName evidence="1">Putative RNA methylase</fullName>
    </submittedName>
</protein>
<accession>A0A5K0U9A9</accession>
<comment type="caution">
    <text evidence="1">The sequence shown here is derived from an EMBL/GenBank/DDBJ whole genome shotgun (WGS) entry which is preliminary data.</text>
</comment>
<name>A0A5K0U9A9_9VIRU</name>
<dbReference type="GO" id="GO:0071164">
    <property type="term" value="F:RNA cap trimethylguanosine synthase activity"/>
    <property type="evidence" value="ECO:0007669"/>
    <property type="project" value="TreeGrafter"/>
</dbReference>
<dbReference type="InterPro" id="IPR029063">
    <property type="entry name" value="SAM-dependent_MTases_sf"/>
</dbReference>
<sequence length="224" mass="25926">MNIIHNHKRVMYNKLFPLPPSKSYNNLMIDDEAVSFITTPANSETITAIIDSHIPDYVMRSDITILDGTACVGGDSIAFGKNFGSVIASEIDEKRHYMLTNNLKEYELYNVVPVNTDCLKILKRVNFINIMYFDPPWGGKQYKEGTNLRLSIGDFYVDELIDIVFDETKQPRSDVQMVVLKLPKNYDLYTLYNNTKHRDITLYLYDLPKMYVVVAKKNNAWKNF</sequence>
<dbReference type="Pfam" id="PF09445">
    <property type="entry name" value="Methyltransf_15"/>
    <property type="match status" value="1"/>
</dbReference>
<keyword evidence="1" id="KW-0489">Methyltransferase</keyword>
<dbReference type="PANTHER" id="PTHR14741">
    <property type="entry name" value="S-ADENOSYLMETHIONINE-DEPENDENT METHYLTRANSFERASE RELATED"/>
    <property type="match status" value="1"/>
</dbReference>
<evidence type="ECO:0000313" key="1">
    <source>
        <dbReference type="EMBL" id="VBB18012.1"/>
    </source>
</evidence>
<reference evidence="1 2" key="1">
    <citation type="submission" date="2018-10" db="EMBL/GenBank/DDBJ databases">
        <authorList>
            <consortium name="IHU Genomes"/>
        </authorList>
    </citation>
    <scope>NUCLEOTIDE SEQUENCE [LARGE SCALE GENOMIC DNA]</scope>
    <source>
        <strain evidence="1 2">A1</strain>
    </source>
</reference>
<keyword evidence="1" id="KW-0808">Transferase</keyword>
<dbReference type="SUPFAM" id="SSF53335">
    <property type="entry name" value="S-adenosyl-L-methionine-dependent methyltransferases"/>
    <property type="match status" value="1"/>
</dbReference>
<proteinExistence type="predicted"/>
<dbReference type="PANTHER" id="PTHR14741:SF32">
    <property type="entry name" value="TRIMETHYLGUANOSINE SYNTHASE"/>
    <property type="match status" value="1"/>
</dbReference>
<organism evidence="1 2">
    <name type="scientific">Yasminevirus sp. GU-2018</name>
    <dbReference type="NCBI Taxonomy" id="2420051"/>
    <lineage>
        <taxon>Viruses</taxon>
        <taxon>Varidnaviria</taxon>
        <taxon>Bamfordvirae</taxon>
        <taxon>Nucleocytoviricota</taxon>
        <taxon>Megaviricetes</taxon>
        <taxon>Imitervirales</taxon>
        <taxon>Mimiviridae</taxon>
        <taxon>Klosneuvirinae</taxon>
        <taxon>Yasminevirus</taxon>
        <taxon>Yasminevirus saudimassiliense</taxon>
    </lineage>
</organism>
<gene>
    <name evidence="1" type="ORF">YASMINEVIRUS_475</name>
</gene>